<accession>A0A3Q9BXA1</accession>
<dbReference type="Gene3D" id="3.90.550.10">
    <property type="entry name" value="Spore Coat Polysaccharide Biosynthesis Protein SpsA, Chain A"/>
    <property type="match status" value="1"/>
</dbReference>
<dbReference type="EMBL" id="CP034463">
    <property type="protein sequence ID" value="AZP19180.1"/>
    <property type="molecule type" value="Genomic_DNA"/>
</dbReference>
<dbReference type="PANTHER" id="PTHR36529">
    <property type="entry name" value="SLL1095 PROTEIN"/>
    <property type="match status" value="1"/>
</dbReference>
<sequence length="219" mass="22869">MTTLLVIAKEPVPGRVKTRLTPPFTPEEAAALAEASLADTLDTVAATPADRRVLVLAGEPGPWLPPGFEVVRQCAGGLDERLAAAFAHCTGPALLIGMDTPQVTPELLTVDFADCDAYFGPAEDGGFWALGLAAPDPRLLLGVPMSTPVTGAVQRERLVAAGLRVRELPRLRDVDTAEDAGVVAALVPGGRFASTLARYKAFRGAGNCATSPHRPAAKR</sequence>
<evidence type="ECO:0000313" key="2">
    <source>
        <dbReference type="Proteomes" id="UP000280197"/>
    </source>
</evidence>
<organism evidence="1 2">
    <name type="scientific">Streptomyces aquilus</name>
    <dbReference type="NCBI Taxonomy" id="2548456"/>
    <lineage>
        <taxon>Bacteria</taxon>
        <taxon>Bacillati</taxon>
        <taxon>Actinomycetota</taxon>
        <taxon>Actinomycetes</taxon>
        <taxon>Kitasatosporales</taxon>
        <taxon>Streptomycetaceae</taxon>
        <taxon>Streptomyces</taxon>
    </lineage>
</organism>
<protein>
    <submittedName>
        <fullName evidence="1">Glycosyltransferase</fullName>
    </submittedName>
</protein>
<dbReference type="Pfam" id="PF09837">
    <property type="entry name" value="DUF2064"/>
    <property type="match status" value="1"/>
</dbReference>
<proteinExistence type="predicted"/>
<dbReference type="AlphaFoldDB" id="A0A3Q9BXA1"/>
<dbReference type="Proteomes" id="UP000280197">
    <property type="component" value="Chromosome"/>
</dbReference>
<keyword evidence="1" id="KW-0808">Transferase</keyword>
<dbReference type="PANTHER" id="PTHR36529:SF1">
    <property type="entry name" value="GLYCOSYLTRANSFERASE"/>
    <property type="match status" value="1"/>
</dbReference>
<dbReference type="RefSeq" id="WP_126273256.1">
    <property type="nucleotide sequence ID" value="NZ_CP034463.1"/>
</dbReference>
<gene>
    <name evidence="1" type="ORF">EJC51_25780</name>
</gene>
<dbReference type="InterPro" id="IPR029044">
    <property type="entry name" value="Nucleotide-diphossugar_trans"/>
</dbReference>
<dbReference type="SUPFAM" id="SSF53448">
    <property type="entry name" value="Nucleotide-diphospho-sugar transferases"/>
    <property type="match status" value="1"/>
</dbReference>
<dbReference type="KEGG" id="saqu:EJC51_25780"/>
<dbReference type="GO" id="GO:0016740">
    <property type="term" value="F:transferase activity"/>
    <property type="evidence" value="ECO:0007669"/>
    <property type="project" value="UniProtKB-KW"/>
</dbReference>
<keyword evidence="2" id="KW-1185">Reference proteome</keyword>
<name>A0A3Q9BXA1_9ACTN</name>
<dbReference type="InterPro" id="IPR018641">
    <property type="entry name" value="Trfase_1_rSAM/seldom-assoc"/>
</dbReference>
<reference evidence="1 2" key="1">
    <citation type="submission" date="2018-12" db="EMBL/GenBank/DDBJ databases">
        <authorList>
            <person name="Li K."/>
        </authorList>
    </citation>
    <scope>NUCLEOTIDE SEQUENCE [LARGE SCALE GENOMIC DNA]</scope>
    <source>
        <strain evidence="2">CR22</strain>
    </source>
</reference>
<evidence type="ECO:0000313" key="1">
    <source>
        <dbReference type="EMBL" id="AZP19180.1"/>
    </source>
</evidence>